<evidence type="ECO:0000313" key="22">
    <source>
        <dbReference type="Proteomes" id="UP000192330"/>
    </source>
</evidence>
<dbReference type="InterPro" id="IPR011006">
    <property type="entry name" value="CheY-like_superfamily"/>
</dbReference>
<dbReference type="InterPro" id="IPR002078">
    <property type="entry name" value="Sigma_54_int"/>
</dbReference>
<evidence type="ECO:0000256" key="18">
    <source>
        <dbReference type="SAM" id="MobiDB-lite"/>
    </source>
</evidence>
<evidence type="ECO:0000259" key="19">
    <source>
        <dbReference type="PROSITE" id="PS50045"/>
    </source>
</evidence>
<dbReference type="InterPro" id="IPR058031">
    <property type="entry name" value="AAA_lid_NorR"/>
</dbReference>
<dbReference type="Gene3D" id="3.40.50.2300">
    <property type="match status" value="1"/>
</dbReference>
<evidence type="ECO:0000256" key="6">
    <source>
        <dbReference type="ARBA" id="ARBA00022741"/>
    </source>
</evidence>
<dbReference type="OrthoDB" id="9802388at2"/>
<dbReference type="SMART" id="SM00448">
    <property type="entry name" value="REC"/>
    <property type="match status" value="1"/>
</dbReference>
<feature type="domain" description="Sigma-54 factor interaction" evidence="19">
    <location>
        <begin position="142"/>
        <end position="342"/>
    </location>
</feature>
<keyword evidence="12" id="KW-0804">Transcription</keyword>
<proteinExistence type="predicted"/>
<accession>A0A1W2BP90</accession>
<protein>
    <recommendedName>
        <fullName evidence="2">DNA-binding transcriptional regulator NtrC</fullName>
    </recommendedName>
    <alternativeName>
        <fullName evidence="14">Nitrogen regulation protein NR(I)</fullName>
    </alternativeName>
    <alternativeName>
        <fullName evidence="15">Nitrogen regulator I</fullName>
    </alternativeName>
</protein>
<keyword evidence="13" id="KW-0535">Nitrogen fixation</keyword>
<keyword evidence="5 17" id="KW-0597">Phosphoprotein</keyword>
<comment type="function">
    <text evidence="16">Member of the two-component regulatory system NtrB/NtrC, which controls expression of the nitrogen-regulated (ntr) genes in response to nitrogen limitation. Phosphorylated NtrC binds directly to DNA and stimulates the formation of open promoter-sigma54-RNA polymerase complexes.</text>
</comment>
<keyword evidence="9" id="KW-0805">Transcription regulation</keyword>
<dbReference type="PROSITE" id="PS00688">
    <property type="entry name" value="SIGMA54_INTERACT_3"/>
    <property type="match status" value="1"/>
</dbReference>
<keyword evidence="10" id="KW-0238">DNA-binding</keyword>
<dbReference type="SUPFAM" id="SSF46689">
    <property type="entry name" value="Homeodomain-like"/>
    <property type="match status" value="1"/>
</dbReference>
<dbReference type="SUPFAM" id="SSF52540">
    <property type="entry name" value="P-loop containing nucleoside triphosphate hydrolases"/>
    <property type="match status" value="1"/>
</dbReference>
<dbReference type="RefSeq" id="WP_084352667.1">
    <property type="nucleotide sequence ID" value="NZ_FWYD01000004.1"/>
</dbReference>
<keyword evidence="7" id="KW-0067">ATP-binding</keyword>
<dbReference type="GO" id="GO:0006355">
    <property type="term" value="P:regulation of DNA-templated transcription"/>
    <property type="evidence" value="ECO:0007669"/>
    <property type="project" value="InterPro"/>
</dbReference>
<dbReference type="InterPro" id="IPR002197">
    <property type="entry name" value="HTH_Fis"/>
</dbReference>
<evidence type="ECO:0000256" key="8">
    <source>
        <dbReference type="ARBA" id="ARBA00023012"/>
    </source>
</evidence>
<evidence type="ECO:0000256" key="7">
    <source>
        <dbReference type="ARBA" id="ARBA00022840"/>
    </source>
</evidence>
<gene>
    <name evidence="21" type="ORF">SAMN06295998_104226</name>
</gene>
<evidence type="ECO:0000313" key="21">
    <source>
        <dbReference type="EMBL" id="SMC74747.1"/>
    </source>
</evidence>
<evidence type="ECO:0000256" key="12">
    <source>
        <dbReference type="ARBA" id="ARBA00023163"/>
    </source>
</evidence>
<dbReference type="InterPro" id="IPR027417">
    <property type="entry name" value="P-loop_NTPase"/>
</dbReference>
<dbReference type="Pfam" id="PF25601">
    <property type="entry name" value="AAA_lid_14"/>
    <property type="match status" value="1"/>
</dbReference>
<feature type="modified residue" description="4-aspartylphosphate" evidence="17">
    <location>
        <position position="53"/>
    </location>
</feature>
<dbReference type="InterPro" id="IPR003593">
    <property type="entry name" value="AAA+_ATPase"/>
</dbReference>
<keyword evidence="6" id="KW-0547">Nucleotide-binding</keyword>
<keyword evidence="4" id="KW-0678">Repressor</keyword>
<dbReference type="GO" id="GO:0000160">
    <property type="term" value="P:phosphorelay signal transduction system"/>
    <property type="evidence" value="ECO:0007669"/>
    <property type="project" value="UniProtKB-KW"/>
</dbReference>
<keyword evidence="8" id="KW-0902">Two-component regulatory system</keyword>
<dbReference type="Gene3D" id="1.10.10.60">
    <property type="entry name" value="Homeodomain-like"/>
    <property type="match status" value="1"/>
</dbReference>
<dbReference type="AlphaFoldDB" id="A0A1W2BP90"/>
<dbReference type="Proteomes" id="UP000192330">
    <property type="component" value="Unassembled WGS sequence"/>
</dbReference>
<dbReference type="GO" id="GO:0005524">
    <property type="term" value="F:ATP binding"/>
    <property type="evidence" value="ECO:0007669"/>
    <property type="project" value="UniProtKB-KW"/>
</dbReference>
<reference evidence="21 22" key="1">
    <citation type="submission" date="2017-04" db="EMBL/GenBank/DDBJ databases">
        <authorList>
            <person name="Afonso C.L."/>
            <person name="Miller P.J."/>
            <person name="Scott M.A."/>
            <person name="Spackman E."/>
            <person name="Goraichik I."/>
            <person name="Dimitrov K.M."/>
            <person name="Suarez D.L."/>
            <person name="Swayne D.E."/>
        </authorList>
    </citation>
    <scope>NUCLEOTIDE SEQUENCE [LARGE SCALE GENOMIC DNA]</scope>
    <source>
        <strain evidence="21 22">CGMCC 1.12644</strain>
    </source>
</reference>
<evidence type="ECO:0000256" key="17">
    <source>
        <dbReference type="PROSITE-ProRule" id="PRU00169"/>
    </source>
</evidence>
<evidence type="ECO:0000256" key="1">
    <source>
        <dbReference type="ARBA" id="ARBA00004496"/>
    </source>
</evidence>
<dbReference type="Gene3D" id="3.40.50.300">
    <property type="entry name" value="P-loop containing nucleotide triphosphate hydrolases"/>
    <property type="match status" value="1"/>
</dbReference>
<evidence type="ECO:0000256" key="10">
    <source>
        <dbReference type="ARBA" id="ARBA00023125"/>
    </source>
</evidence>
<dbReference type="GO" id="GO:0005737">
    <property type="term" value="C:cytoplasm"/>
    <property type="evidence" value="ECO:0007669"/>
    <property type="project" value="UniProtKB-SubCell"/>
</dbReference>
<name>A0A1W2BP90_9RHOB</name>
<sequence length="457" mass="50663">MDGTVLVADDDRTIRTVLTQALTRAGCKVHATSSLTTLMRWVAEGKGDVVISDVMMPDGNGLEMLPRIAQDRPGLPVIVISAQNTIMTAIQAAEAEAYDYLPKPFDLPDLMKRTARALESRRHVPQSPRSDDLTDAPDDLPLVGKTAAMQALYRLVARVVNTDLSVLICGESGTGKSLIARAVHDFSDRRTLPFVTVAAADLQELEGPMRVLARVKGGTLLIDEIANLDDEMQARLVRMMDVPGDHVPRFMATSQSDLAVAMEEGRVRPDLYYRLCGATLTVPALRERVDDIALLTEHFLSREERDGAPKRWLSREAEELFRAYSWPGNVRQLENAVRRLGLTSRSDEISRTEVEMVLGNQPEMGPVLRGGSDVEKLSASVARHLRRYFDLHDNMLPPPGLYSRILREVEAPLIEIALDATGGNQAKCADLLGINRNTLRKKITDLDISVTRRRKLM</sequence>
<evidence type="ECO:0000256" key="13">
    <source>
        <dbReference type="ARBA" id="ARBA00023231"/>
    </source>
</evidence>
<evidence type="ECO:0000256" key="3">
    <source>
        <dbReference type="ARBA" id="ARBA00022490"/>
    </source>
</evidence>
<comment type="subcellular location">
    <subcellularLocation>
        <location evidence="1">Cytoplasm</location>
    </subcellularLocation>
</comment>
<feature type="domain" description="Response regulatory" evidence="20">
    <location>
        <begin position="4"/>
        <end position="118"/>
    </location>
</feature>
<dbReference type="InterPro" id="IPR025944">
    <property type="entry name" value="Sigma_54_int_dom_CS"/>
</dbReference>
<evidence type="ECO:0000256" key="16">
    <source>
        <dbReference type="ARBA" id="ARBA00043886"/>
    </source>
</evidence>
<organism evidence="21 22">
    <name type="scientific">Primorskyibacter flagellatus</name>
    <dbReference type="NCBI Taxonomy" id="1387277"/>
    <lineage>
        <taxon>Bacteria</taxon>
        <taxon>Pseudomonadati</taxon>
        <taxon>Pseudomonadota</taxon>
        <taxon>Alphaproteobacteria</taxon>
        <taxon>Rhodobacterales</taxon>
        <taxon>Roseobacteraceae</taxon>
        <taxon>Primorskyibacter</taxon>
    </lineage>
</organism>
<keyword evidence="22" id="KW-1185">Reference proteome</keyword>
<evidence type="ECO:0000256" key="11">
    <source>
        <dbReference type="ARBA" id="ARBA00023159"/>
    </source>
</evidence>
<dbReference type="InterPro" id="IPR009057">
    <property type="entry name" value="Homeodomain-like_sf"/>
</dbReference>
<evidence type="ECO:0000256" key="9">
    <source>
        <dbReference type="ARBA" id="ARBA00023015"/>
    </source>
</evidence>
<dbReference type="EMBL" id="FWYD01000004">
    <property type="protein sequence ID" value="SMC74747.1"/>
    <property type="molecule type" value="Genomic_DNA"/>
</dbReference>
<evidence type="ECO:0000256" key="2">
    <source>
        <dbReference type="ARBA" id="ARBA00019059"/>
    </source>
</evidence>
<dbReference type="InterPro" id="IPR001789">
    <property type="entry name" value="Sig_transdc_resp-reg_receiver"/>
</dbReference>
<keyword evidence="11" id="KW-0010">Activator</keyword>
<dbReference type="Gene3D" id="1.10.8.60">
    <property type="match status" value="1"/>
</dbReference>
<dbReference type="GO" id="GO:0043565">
    <property type="term" value="F:sequence-specific DNA binding"/>
    <property type="evidence" value="ECO:0007669"/>
    <property type="project" value="InterPro"/>
</dbReference>
<dbReference type="PANTHER" id="PTHR32071">
    <property type="entry name" value="TRANSCRIPTIONAL REGULATORY PROTEIN"/>
    <property type="match status" value="1"/>
</dbReference>
<dbReference type="Pfam" id="PF00072">
    <property type="entry name" value="Response_reg"/>
    <property type="match status" value="1"/>
</dbReference>
<feature type="region of interest" description="Disordered" evidence="18">
    <location>
        <begin position="118"/>
        <end position="138"/>
    </location>
</feature>
<evidence type="ECO:0000256" key="4">
    <source>
        <dbReference type="ARBA" id="ARBA00022491"/>
    </source>
</evidence>
<dbReference type="SUPFAM" id="SSF52172">
    <property type="entry name" value="CheY-like"/>
    <property type="match status" value="1"/>
</dbReference>
<dbReference type="PRINTS" id="PR01590">
    <property type="entry name" value="HTHFIS"/>
</dbReference>
<dbReference type="PROSITE" id="PS00675">
    <property type="entry name" value="SIGMA54_INTERACT_1"/>
    <property type="match status" value="1"/>
</dbReference>
<dbReference type="FunFam" id="3.40.50.300:FF:001812">
    <property type="entry name" value="C4-dicarboxylate transport transcriptional regulatory protein DctD"/>
    <property type="match status" value="1"/>
</dbReference>
<dbReference type="SMART" id="SM00382">
    <property type="entry name" value="AAA"/>
    <property type="match status" value="1"/>
</dbReference>
<evidence type="ECO:0000256" key="15">
    <source>
        <dbReference type="ARBA" id="ARBA00031910"/>
    </source>
</evidence>
<evidence type="ECO:0000256" key="14">
    <source>
        <dbReference type="ARBA" id="ARBA00029881"/>
    </source>
</evidence>
<dbReference type="CDD" id="cd00009">
    <property type="entry name" value="AAA"/>
    <property type="match status" value="1"/>
</dbReference>
<dbReference type="STRING" id="1387277.SAMN06295998_104226"/>
<dbReference type="PROSITE" id="PS50110">
    <property type="entry name" value="RESPONSE_REGULATORY"/>
    <property type="match status" value="1"/>
</dbReference>
<dbReference type="Pfam" id="PF00158">
    <property type="entry name" value="Sigma54_activat"/>
    <property type="match status" value="1"/>
</dbReference>
<dbReference type="PROSITE" id="PS50045">
    <property type="entry name" value="SIGMA54_INTERACT_4"/>
    <property type="match status" value="1"/>
</dbReference>
<dbReference type="PANTHER" id="PTHR32071:SF95">
    <property type="entry name" value="DNA-BINDING TRANSCRIPTIONAL REGULATOR NTRC"/>
    <property type="match status" value="1"/>
</dbReference>
<evidence type="ECO:0000256" key="5">
    <source>
        <dbReference type="ARBA" id="ARBA00022553"/>
    </source>
</evidence>
<dbReference type="Pfam" id="PF02954">
    <property type="entry name" value="HTH_8"/>
    <property type="match status" value="1"/>
</dbReference>
<evidence type="ECO:0000259" key="20">
    <source>
        <dbReference type="PROSITE" id="PS50110"/>
    </source>
</evidence>
<dbReference type="InterPro" id="IPR025662">
    <property type="entry name" value="Sigma_54_int_dom_ATP-bd_1"/>
</dbReference>
<keyword evidence="3" id="KW-0963">Cytoplasm</keyword>